<sequence length="46" mass="5299">VSFNCDIDGWIECYVRSCLFGLVIHSIMKEENLHVLNTTLQISNDQ</sequence>
<dbReference type="Proteomes" id="UP000011185">
    <property type="component" value="Unassembled WGS sequence"/>
</dbReference>
<organism evidence="1 2">
    <name type="scientific">Trachipleistophora hominis</name>
    <name type="common">Microsporidian parasite</name>
    <dbReference type="NCBI Taxonomy" id="72359"/>
    <lineage>
        <taxon>Eukaryota</taxon>
        <taxon>Fungi</taxon>
        <taxon>Fungi incertae sedis</taxon>
        <taxon>Microsporidia</taxon>
        <taxon>Pleistophoridae</taxon>
        <taxon>Trachipleistophora</taxon>
    </lineage>
</organism>
<gene>
    <name evidence="1" type="ORF">THOM_3236</name>
</gene>
<proteinExistence type="predicted"/>
<reference evidence="1 2" key="1">
    <citation type="journal article" date="2012" name="PLoS Pathog.">
        <title>The genome of the obligate intracellular parasite Trachipleistophora hominis: new insights into microsporidian genome dynamics and reductive evolution.</title>
        <authorList>
            <person name="Heinz E."/>
            <person name="Williams T.A."/>
            <person name="Nakjang S."/>
            <person name="Noel C.J."/>
            <person name="Swan D.C."/>
            <person name="Goldberg A.V."/>
            <person name="Harris S.R."/>
            <person name="Weinmaier T."/>
            <person name="Markert S."/>
            <person name="Becher D."/>
            <person name="Bernhardt J."/>
            <person name="Dagan T."/>
            <person name="Hacker C."/>
            <person name="Lucocq J.M."/>
            <person name="Schweder T."/>
            <person name="Rattei T."/>
            <person name="Hall N."/>
            <person name="Hirt R.P."/>
            <person name="Embley T.M."/>
        </authorList>
    </citation>
    <scope>NUCLEOTIDE SEQUENCE [LARGE SCALE GENOMIC DNA]</scope>
</reference>
<accession>L7JS36</accession>
<keyword evidence="2" id="KW-1185">Reference proteome</keyword>
<dbReference type="AlphaFoldDB" id="L7JS36"/>
<dbReference type="HOGENOM" id="CLU_3193998_0_0_1"/>
<dbReference type="InParanoid" id="L7JS36"/>
<evidence type="ECO:0000313" key="2">
    <source>
        <dbReference type="Proteomes" id="UP000011185"/>
    </source>
</evidence>
<feature type="non-terminal residue" evidence="1">
    <location>
        <position position="1"/>
    </location>
</feature>
<dbReference type="VEuPathDB" id="MicrosporidiaDB:THOM_3236"/>
<protein>
    <submittedName>
        <fullName evidence="1">Uncharacterized protein</fullName>
    </submittedName>
</protein>
<evidence type="ECO:0000313" key="1">
    <source>
        <dbReference type="EMBL" id="ELQ73861.1"/>
    </source>
</evidence>
<name>L7JS36_TRAHO</name>
<dbReference type="EMBL" id="JH994100">
    <property type="protein sequence ID" value="ELQ73861.1"/>
    <property type="molecule type" value="Genomic_DNA"/>
</dbReference>